<dbReference type="InterPro" id="IPR046595">
    <property type="entry name" value="DUF6653"/>
</dbReference>
<keyword evidence="1" id="KW-0472">Membrane</keyword>
<evidence type="ECO:0000313" key="2">
    <source>
        <dbReference type="EMBL" id="MBR0672813.1"/>
    </source>
</evidence>
<accession>A0A9X9X084</accession>
<name>A0A9X9X084_9PROT</name>
<proteinExistence type="predicted"/>
<dbReference type="Proteomes" id="UP001138751">
    <property type="component" value="Unassembled WGS sequence"/>
</dbReference>
<comment type="caution">
    <text evidence="2">The sequence shown here is derived from an EMBL/GenBank/DDBJ whole genome shotgun (WGS) entry which is preliminary data.</text>
</comment>
<dbReference type="Pfam" id="PF20358">
    <property type="entry name" value="DUF6653"/>
    <property type="match status" value="1"/>
</dbReference>
<protein>
    <submittedName>
        <fullName evidence="2">Uncharacterized protein</fullName>
    </submittedName>
</protein>
<keyword evidence="3" id="KW-1185">Reference proteome</keyword>
<feature type="transmembrane region" description="Helical" evidence="1">
    <location>
        <begin position="127"/>
        <end position="146"/>
    </location>
</feature>
<gene>
    <name evidence="2" type="ORF">GXW76_16660</name>
</gene>
<evidence type="ECO:0000256" key="1">
    <source>
        <dbReference type="SAM" id="Phobius"/>
    </source>
</evidence>
<feature type="transmembrane region" description="Helical" evidence="1">
    <location>
        <begin position="46"/>
        <end position="64"/>
    </location>
</feature>
<keyword evidence="1" id="KW-0812">Transmembrane</keyword>
<keyword evidence="1" id="KW-1133">Transmembrane helix</keyword>
<reference evidence="2" key="1">
    <citation type="submission" date="2020-01" db="EMBL/GenBank/DDBJ databases">
        <authorList>
            <person name="Rat A."/>
        </authorList>
    </citation>
    <scope>NUCLEOTIDE SEQUENCE</scope>
    <source>
        <strain evidence="2">LMG 31231</strain>
    </source>
</reference>
<dbReference type="EMBL" id="JAAEDM010000050">
    <property type="protein sequence ID" value="MBR0672813.1"/>
    <property type="molecule type" value="Genomic_DNA"/>
</dbReference>
<evidence type="ECO:0000313" key="3">
    <source>
        <dbReference type="Proteomes" id="UP001138751"/>
    </source>
</evidence>
<dbReference type="RefSeq" id="WP_211863231.1">
    <property type="nucleotide sequence ID" value="NZ_JAAEDM010000050.1"/>
</dbReference>
<dbReference type="AlphaFoldDB" id="A0A9X9X084"/>
<reference evidence="2" key="2">
    <citation type="journal article" date="2021" name="Syst. Appl. Microbiol.">
        <title>Roseomonas hellenica sp. nov., isolated from roots of wild-growing Alkanna tinctoria.</title>
        <authorList>
            <person name="Rat A."/>
            <person name="Naranjo H.D."/>
            <person name="Lebbe L."/>
            <person name="Cnockaert M."/>
            <person name="Krigas N."/>
            <person name="Grigoriadou K."/>
            <person name="Maloupa E."/>
            <person name="Willems A."/>
        </authorList>
    </citation>
    <scope>NUCLEOTIDE SEQUENCE</scope>
    <source>
        <strain evidence="2">LMG 31231</strain>
    </source>
</reference>
<organism evidence="2 3">
    <name type="scientific">Neoroseomonas soli</name>
    <dbReference type="NCBI Taxonomy" id="1081025"/>
    <lineage>
        <taxon>Bacteria</taxon>
        <taxon>Pseudomonadati</taxon>
        <taxon>Pseudomonadota</taxon>
        <taxon>Alphaproteobacteria</taxon>
        <taxon>Acetobacterales</taxon>
        <taxon>Acetobacteraceae</taxon>
        <taxon>Neoroseomonas</taxon>
    </lineage>
</organism>
<sequence>MTLERRIADAFRMDEATWARHANPWSGWTRVPALPLLALAAWSRAWIGWWGLLPVAVVFAWVWVNPRLFPPPRRWDGWMTRGVLGERNWLARDRTPVPAHHRLVPHILTAIGAVGLALAAYGVAALAVWAAIGGVAIATLAKMWFVDRMAWLHHDMTKDTA</sequence>